<dbReference type="Gene3D" id="1.20.1270.180">
    <property type="match status" value="1"/>
</dbReference>
<evidence type="ECO:0000313" key="3">
    <source>
        <dbReference type="EMBL" id="PHH41509.1"/>
    </source>
</evidence>
<dbReference type="Pfam" id="PF07007">
    <property type="entry name" value="LprI"/>
    <property type="match status" value="1"/>
</dbReference>
<name>A0A2C5VAC6_PSEPU</name>
<sequence>MKGFSILLCCLALATSTAALAAEVCNPDSFSNPDLIICGQQTLEKVDAVLNEQYKKALTSLSPAEQSDLRDVQKNWVRFKESFCEELYQSGLPGAEAPIERLGCLVQTTNARLGELIALQTGLPLDGFYKAASAIAGKDRERNLAAAIERLGGDEFDDPLWKKYAEGHCEMAGRLLREDIAYCAVRMRFQLPRNR</sequence>
<reference evidence="4" key="1">
    <citation type="submission" date="2017-10" db="EMBL/GenBank/DDBJ databases">
        <title>FDA dAtabase for Regulatory Grade micrObial Sequences (FDA-ARGOS): Supporting development and validation of Infectious Disease Dx tests.</title>
        <authorList>
            <person name="Goldberg B."/>
            <person name="Campos J."/>
            <person name="Tallon L."/>
            <person name="Sadzewicz L."/>
            <person name="Ott S."/>
            <person name="Zhao X."/>
            <person name="Nagaraj S."/>
            <person name="Vavikolanu K."/>
            <person name="Aluvathingal J."/>
            <person name="Nadendla S."/>
            <person name="Geyer C."/>
            <person name="Sichtig H."/>
        </authorList>
    </citation>
    <scope>NUCLEOTIDE SEQUENCE [LARGE SCALE GENOMIC DNA]</scope>
    <source>
        <strain evidence="4">FDAARGOS_376</strain>
    </source>
</reference>
<feature type="domain" description="Lysozyme inhibitor LprI-like N-terminal" evidence="2">
    <location>
        <begin position="33"/>
        <end position="116"/>
    </location>
</feature>
<gene>
    <name evidence="3" type="ORF">CRX57_15405</name>
</gene>
<dbReference type="RefSeq" id="WP_098966288.1">
    <property type="nucleotide sequence ID" value="NZ_PDKZ01000002.1"/>
</dbReference>
<dbReference type="PANTHER" id="PTHR39176:SF1">
    <property type="entry name" value="PERIPLASMIC PROTEIN"/>
    <property type="match status" value="1"/>
</dbReference>
<organism evidence="3 4">
    <name type="scientific">Pseudomonas putida</name>
    <name type="common">Arthrobacter siderocapsulatus</name>
    <dbReference type="NCBI Taxonomy" id="303"/>
    <lineage>
        <taxon>Bacteria</taxon>
        <taxon>Pseudomonadati</taxon>
        <taxon>Pseudomonadota</taxon>
        <taxon>Gammaproteobacteria</taxon>
        <taxon>Pseudomonadales</taxon>
        <taxon>Pseudomonadaceae</taxon>
        <taxon>Pseudomonas</taxon>
    </lineage>
</organism>
<dbReference type="AlphaFoldDB" id="A0A2C5VAC6"/>
<accession>A0A2C5VAC6</accession>
<evidence type="ECO:0000256" key="1">
    <source>
        <dbReference type="SAM" id="SignalP"/>
    </source>
</evidence>
<keyword evidence="1" id="KW-0732">Signal</keyword>
<feature type="signal peptide" evidence="1">
    <location>
        <begin position="1"/>
        <end position="21"/>
    </location>
</feature>
<protein>
    <recommendedName>
        <fullName evidence="2">Lysozyme inhibitor LprI-like N-terminal domain-containing protein</fullName>
    </recommendedName>
</protein>
<dbReference type="InterPro" id="IPR009739">
    <property type="entry name" value="LprI-like_N"/>
</dbReference>
<dbReference type="EMBL" id="PDKZ01000002">
    <property type="protein sequence ID" value="PHH41509.1"/>
    <property type="molecule type" value="Genomic_DNA"/>
</dbReference>
<evidence type="ECO:0000259" key="2">
    <source>
        <dbReference type="Pfam" id="PF07007"/>
    </source>
</evidence>
<feature type="chain" id="PRO_5013129727" description="Lysozyme inhibitor LprI-like N-terminal domain-containing protein" evidence="1">
    <location>
        <begin position="22"/>
        <end position="195"/>
    </location>
</feature>
<evidence type="ECO:0000313" key="4">
    <source>
        <dbReference type="Proteomes" id="UP000222460"/>
    </source>
</evidence>
<dbReference type="PANTHER" id="PTHR39176">
    <property type="entry name" value="PERIPLASMIC PROTEIN-RELATED"/>
    <property type="match status" value="1"/>
</dbReference>
<comment type="caution">
    <text evidence="3">The sequence shown here is derived from an EMBL/GenBank/DDBJ whole genome shotgun (WGS) entry which is preliminary data.</text>
</comment>
<proteinExistence type="predicted"/>
<dbReference type="Proteomes" id="UP000222460">
    <property type="component" value="Unassembled WGS sequence"/>
</dbReference>